<dbReference type="InterPro" id="IPR050266">
    <property type="entry name" value="AB_hydrolase_sf"/>
</dbReference>
<dbReference type="Proteomes" id="UP000286715">
    <property type="component" value="Unassembled WGS sequence"/>
</dbReference>
<dbReference type="InterPro" id="IPR029058">
    <property type="entry name" value="AB_hydrolase_fold"/>
</dbReference>
<keyword evidence="3" id="KW-1185">Reference proteome</keyword>
<accession>A0A401XNU7</accession>
<name>A0A401XNU7_9FLAO</name>
<evidence type="ECO:0000313" key="2">
    <source>
        <dbReference type="EMBL" id="GCD78691.1"/>
    </source>
</evidence>
<sequence length="268" mass="31583">MNSEILYHKVFKHPVPNAEWVTMVHGAGGSSNIWYKQLRDFQKHFHVLLLDLRGHGNSKNPFRNWIQQEGYHFSDICEDVIRLLDFLKIEKTHFVGISLGTIIIREISEKYPSRVDKMVLGGAVIRFNLKSRILVRMAHALKRIVPFMWIYKIYAHILMPKKRHEKSRCLFIKEAKKIYQKEFLRWIKITSQIKPLMKLFRENAPKHPTLYLMGDEDYMFLPSVQIVAAQHENSHLEIVPQSGHVCNVDQPDFFNEKAIKFLKGIISY</sequence>
<dbReference type="InterPro" id="IPR000073">
    <property type="entry name" value="AB_hydrolase_1"/>
</dbReference>
<reference evidence="2 3" key="1">
    <citation type="submission" date="2018-11" db="EMBL/GenBank/DDBJ databases">
        <title>Schleiferia aggregans sp. nov., a moderately thermophilic heterotrophic bacterium isolated from microbial mats at a terrestrial hot spring.</title>
        <authorList>
            <person name="Iino T."/>
            <person name="Ohkuma M."/>
            <person name="Haruta S."/>
        </authorList>
    </citation>
    <scope>NUCLEOTIDE SEQUENCE [LARGE SCALE GENOMIC DNA]</scope>
    <source>
        <strain evidence="2 3">LA</strain>
    </source>
</reference>
<organism evidence="2 3">
    <name type="scientific">Thermaurantimonas aggregans</name>
    <dbReference type="NCBI Taxonomy" id="2173829"/>
    <lineage>
        <taxon>Bacteria</taxon>
        <taxon>Pseudomonadati</taxon>
        <taxon>Bacteroidota</taxon>
        <taxon>Flavobacteriia</taxon>
        <taxon>Flavobacteriales</taxon>
        <taxon>Schleiferiaceae</taxon>
        <taxon>Thermaurantimonas</taxon>
    </lineage>
</organism>
<dbReference type="EMBL" id="BHZE01000032">
    <property type="protein sequence ID" value="GCD78691.1"/>
    <property type="molecule type" value="Genomic_DNA"/>
</dbReference>
<evidence type="ECO:0000313" key="3">
    <source>
        <dbReference type="Proteomes" id="UP000286715"/>
    </source>
</evidence>
<dbReference type="Pfam" id="PF00561">
    <property type="entry name" value="Abhydrolase_1"/>
    <property type="match status" value="1"/>
</dbReference>
<feature type="domain" description="AB hydrolase-1" evidence="1">
    <location>
        <begin position="21"/>
        <end position="246"/>
    </location>
</feature>
<dbReference type="PRINTS" id="PR00111">
    <property type="entry name" value="ABHYDROLASE"/>
</dbReference>
<dbReference type="PANTHER" id="PTHR43798">
    <property type="entry name" value="MONOACYLGLYCEROL LIPASE"/>
    <property type="match status" value="1"/>
</dbReference>
<dbReference type="PRINTS" id="PR00412">
    <property type="entry name" value="EPOXHYDRLASE"/>
</dbReference>
<dbReference type="GO" id="GO:0016787">
    <property type="term" value="F:hydrolase activity"/>
    <property type="evidence" value="ECO:0007669"/>
    <property type="project" value="UniProtKB-KW"/>
</dbReference>
<evidence type="ECO:0000259" key="1">
    <source>
        <dbReference type="Pfam" id="PF00561"/>
    </source>
</evidence>
<dbReference type="SUPFAM" id="SSF53474">
    <property type="entry name" value="alpha/beta-Hydrolases"/>
    <property type="match status" value="1"/>
</dbReference>
<dbReference type="InterPro" id="IPR000639">
    <property type="entry name" value="Epox_hydrolase-like"/>
</dbReference>
<dbReference type="AlphaFoldDB" id="A0A401XNU7"/>
<comment type="caution">
    <text evidence="2">The sequence shown here is derived from an EMBL/GenBank/DDBJ whole genome shotgun (WGS) entry which is preliminary data.</text>
</comment>
<gene>
    <name evidence="2" type="ORF">JCM31826_21730</name>
</gene>
<keyword evidence="2" id="KW-0378">Hydrolase</keyword>
<proteinExistence type="predicted"/>
<protein>
    <submittedName>
        <fullName evidence="2">Alpha/beta hydrolase</fullName>
    </submittedName>
</protein>
<dbReference type="Gene3D" id="3.40.50.1820">
    <property type="entry name" value="alpha/beta hydrolase"/>
    <property type="match status" value="1"/>
</dbReference>